<name>A0A9W6B0D6_9LACO</name>
<comment type="caution">
    <text evidence="4">The sequence shown here is derived from an EMBL/GenBank/DDBJ whole genome shotgun (WGS) entry which is preliminary data.</text>
</comment>
<dbReference type="Gene3D" id="3.40.50.360">
    <property type="match status" value="1"/>
</dbReference>
<dbReference type="Pfam" id="PF02525">
    <property type="entry name" value="Flavodoxin_2"/>
    <property type="match status" value="1"/>
</dbReference>
<dbReference type="Proteomes" id="UP001144204">
    <property type="component" value="Unassembled WGS sequence"/>
</dbReference>
<protein>
    <submittedName>
        <fullName evidence="4">NAD(P)H dehydrogenase (Quinone)</fullName>
    </submittedName>
</protein>
<keyword evidence="2" id="KW-0560">Oxidoreductase</keyword>
<sequence length="153" mass="18556">MYQDHFDPVLHFDRKHRRRNLIYDPEIQKYCELIKWSEKIIFIFPIWWSGMPAILKGFIDRVFVKNFAYYYQGLFPIGLLKGRTAWIVNTNDTPMIYVKLFQQDYGNVLKKQCLKMCGIKSIKHTSLYYMRGISQQKRKRFLKRIAKIAECFR</sequence>
<reference evidence="4" key="2">
    <citation type="journal article" date="2023" name="PLoS ONE">
        <title>Philodulcilactobacillus myokoensis gen. nov., sp. nov., a fructophilic, acidophilic, and agar-phobic lactic acid bacterium isolated from fermented vegetable extracts.</title>
        <authorList>
            <person name="Kouya T."/>
            <person name="Ishiyama Y."/>
            <person name="Ohashi S."/>
            <person name="Kumakubo R."/>
            <person name="Yamazaki T."/>
            <person name="Otaki T."/>
        </authorList>
    </citation>
    <scope>NUCLEOTIDE SEQUENCE</scope>
    <source>
        <strain evidence="4">WR16-4</strain>
    </source>
</reference>
<dbReference type="AlphaFoldDB" id="A0A9W6B0D6"/>
<dbReference type="PANTHER" id="PTHR10204:SF34">
    <property type="entry name" value="NAD(P)H DEHYDROGENASE [QUINONE] 1 ISOFORM 1"/>
    <property type="match status" value="1"/>
</dbReference>
<proteinExistence type="inferred from homology"/>
<evidence type="ECO:0000256" key="1">
    <source>
        <dbReference type="ARBA" id="ARBA00006252"/>
    </source>
</evidence>
<dbReference type="SUPFAM" id="SSF52218">
    <property type="entry name" value="Flavoproteins"/>
    <property type="match status" value="1"/>
</dbReference>
<reference evidence="4" key="1">
    <citation type="submission" date="2022-07" db="EMBL/GenBank/DDBJ databases">
        <authorList>
            <person name="Kouya T."/>
            <person name="Ishiyama Y."/>
        </authorList>
    </citation>
    <scope>NUCLEOTIDE SEQUENCE</scope>
    <source>
        <strain evidence="4">WR16-4</strain>
    </source>
</reference>
<gene>
    <name evidence="4" type="ORF">WR164_01320</name>
</gene>
<evidence type="ECO:0000313" key="5">
    <source>
        <dbReference type="Proteomes" id="UP001144204"/>
    </source>
</evidence>
<dbReference type="GO" id="GO:0005829">
    <property type="term" value="C:cytosol"/>
    <property type="evidence" value="ECO:0007669"/>
    <property type="project" value="TreeGrafter"/>
</dbReference>
<evidence type="ECO:0000313" key="4">
    <source>
        <dbReference type="EMBL" id="GLB46153.1"/>
    </source>
</evidence>
<comment type="similarity">
    <text evidence="1">Belongs to the NAD(P)H dehydrogenase (quinone) family.</text>
</comment>
<accession>A0A9W6B0D6</accession>
<dbReference type="InterPro" id="IPR003680">
    <property type="entry name" value="Flavodoxin_fold"/>
</dbReference>
<dbReference type="PANTHER" id="PTHR10204">
    <property type="entry name" value="NAD P H OXIDOREDUCTASE-RELATED"/>
    <property type="match status" value="1"/>
</dbReference>
<keyword evidence="5" id="KW-1185">Reference proteome</keyword>
<evidence type="ECO:0000259" key="3">
    <source>
        <dbReference type="Pfam" id="PF02525"/>
    </source>
</evidence>
<evidence type="ECO:0000256" key="2">
    <source>
        <dbReference type="ARBA" id="ARBA00023002"/>
    </source>
</evidence>
<dbReference type="GO" id="GO:0003955">
    <property type="term" value="F:NAD(P)H dehydrogenase (quinone) activity"/>
    <property type="evidence" value="ECO:0007669"/>
    <property type="project" value="TreeGrafter"/>
</dbReference>
<organism evidence="4 5">
    <name type="scientific">Philodulcilactobacillus myokoensis</name>
    <dbReference type="NCBI Taxonomy" id="2929573"/>
    <lineage>
        <taxon>Bacteria</taxon>
        <taxon>Bacillati</taxon>
        <taxon>Bacillota</taxon>
        <taxon>Bacilli</taxon>
        <taxon>Lactobacillales</taxon>
        <taxon>Lactobacillaceae</taxon>
        <taxon>Philodulcilactobacillus</taxon>
    </lineage>
</organism>
<dbReference type="InterPro" id="IPR029039">
    <property type="entry name" value="Flavoprotein-like_sf"/>
</dbReference>
<feature type="domain" description="Flavodoxin-like fold" evidence="3">
    <location>
        <begin position="2"/>
        <end position="147"/>
    </location>
</feature>
<dbReference type="EMBL" id="BRPL01000002">
    <property type="protein sequence ID" value="GLB46153.1"/>
    <property type="molecule type" value="Genomic_DNA"/>
</dbReference>
<dbReference type="InterPro" id="IPR051545">
    <property type="entry name" value="NAD(P)H_dehydrogenase_qn"/>
</dbReference>